<protein>
    <submittedName>
        <fullName evidence="2">Uncharacterized protein</fullName>
    </submittedName>
</protein>
<evidence type="ECO:0000313" key="2">
    <source>
        <dbReference type="EMBL" id="RIX30409.1"/>
    </source>
</evidence>
<proteinExistence type="predicted"/>
<evidence type="ECO:0000313" key="3">
    <source>
        <dbReference type="Proteomes" id="UP000265742"/>
    </source>
</evidence>
<keyword evidence="3" id="KW-1185">Reference proteome</keyword>
<dbReference type="EMBL" id="QXTG01000001">
    <property type="protein sequence ID" value="RIX30409.1"/>
    <property type="molecule type" value="Genomic_DNA"/>
</dbReference>
<dbReference type="AlphaFoldDB" id="A0A3A1U815"/>
<name>A0A3A1U815_9MICO</name>
<dbReference type="RefSeq" id="WP_119480770.1">
    <property type="nucleotide sequence ID" value="NZ_QXTG01000001.1"/>
</dbReference>
<gene>
    <name evidence="2" type="ORF">D1781_02960</name>
</gene>
<reference evidence="3" key="1">
    <citation type="submission" date="2018-09" db="EMBL/GenBank/DDBJ databases">
        <authorList>
            <person name="Kim I."/>
        </authorList>
    </citation>
    <scope>NUCLEOTIDE SEQUENCE [LARGE SCALE GENOMIC DNA]</scope>
    <source>
        <strain evidence="3">DD4a</strain>
    </source>
</reference>
<sequence>MKRIRYAEREFGTDDRLADLVLEYAALLARSNSADTVTIPGRFGTGEVEEVALLIGPASQITARSDAEAFGSDASAAIADLERRIRRFSSNIGDSTEGLGPEAIDDFDDLA</sequence>
<dbReference type="Proteomes" id="UP000265742">
    <property type="component" value="Unassembled WGS sequence"/>
</dbReference>
<dbReference type="OrthoDB" id="5119511at2"/>
<comment type="caution">
    <text evidence="2">The sequence shown here is derived from an EMBL/GenBank/DDBJ whole genome shotgun (WGS) entry which is preliminary data.</text>
</comment>
<evidence type="ECO:0000256" key="1">
    <source>
        <dbReference type="SAM" id="MobiDB-lite"/>
    </source>
</evidence>
<feature type="region of interest" description="Disordered" evidence="1">
    <location>
        <begin position="91"/>
        <end position="111"/>
    </location>
</feature>
<accession>A0A3A1U815</accession>
<organism evidence="2 3">
    <name type="scientific">Amnibacterium setariae</name>
    <dbReference type="NCBI Taxonomy" id="2306585"/>
    <lineage>
        <taxon>Bacteria</taxon>
        <taxon>Bacillati</taxon>
        <taxon>Actinomycetota</taxon>
        <taxon>Actinomycetes</taxon>
        <taxon>Micrococcales</taxon>
        <taxon>Microbacteriaceae</taxon>
        <taxon>Amnibacterium</taxon>
    </lineage>
</organism>